<evidence type="ECO:0000313" key="1">
    <source>
        <dbReference type="EMBL" id="MFD1480212.1"/>
    </source>
</evidence>
<protein>
    <recommendedName>
        <fullName evidence="3">Restriction endonuclease</fullName>
    </recommendedName>
</protein>
<accession>A0ABW4DR41</accession>
<dbReference type="RefSeq" id="WP_131573090.1">
    <property type="nucleotide sequence ID" value="NZ_CBCSAJ010000006.1"/>
</dbReference>
<comment type="caution">
    <text evidence="1">The sequence shown here is derived from an EMBL/GenBank/DDBJ whole genome shotgun (WGS) entry which is preliminary data.</text>
</comment>
<evidence type="ECO:0008006" key="3">
    <source>
        <dbReference type="Google" id="ProtNLM"/>
    </source>
</evidence>
<gene>
    <name evidence="1" type="ORF">ACFQ5P_02770</name>
</gene>
<organism evidence="1 2">
    <name type="scientific">Paracoccus nototheniae</name>
    <dbReference type="NCBI Taxonomy" id="2489002"/>
    <lineage>
        <taxon>Bacteria</taxon>
        <taxon>Pseudomonadati</taxon>
        <taxon>Pseudomonadota</taxon>
        <taxon>Alphaproteobacteria</taxon>
        <taxon>Rhodobacterales</taxon>
        <taxon>Paracoccaceae</taxon>
        <taxon>Paracoccus</taxon>
    </lineage>
</organism>
<name>A0ABW4DR41_9RHOB</name>
<proteinExistence type="predicted"/>
<dbReference type="Proteomes" id="UP001597302">
    <property type="component" value="Unassembled WGS sequence"/>
</dbReference>
<keyword evidence="2" id="KW-1185">Reference proteome</keyword>
<dbReference type="EMBL" id="JBHTOQ010000003">
    <property type="protein sequence ID" value="MFD1480212.1"/>
    <property type="molecule type" value="Genomic_DNA"/>
</dbReference>
<reference evidence="2" key="1">
    <citation type="journal article" date="2019" name="Int. J. Syst. Evol. Microbiol.">
        <title>The Global Catalogue of Microorganisms (GCM) 10K type strain sequencing project: providing services to taxonomists for standard genome sequencing and annotation.</title>
        <authorList>
            <consortium name="The Broad Institute Genomics Platform"/>
            <consortium name="The Broad Institute Genome Sequencing Center for Infectious Disease"/>
            <person name="Wu L."/>
            <person name="Ma J."/>
        </authorList>
    </citation>
    <scope>NUCLEOTIDE SEQUENCE [LARGE SCALE GENOMIC DNA]</scope>
    <source>
        <strain evidence="2">CCM 8875</strain>
    </source>
</reference>
<sequence length="219" mass="24409">MLIGDVQGWVDNFISFDDRFLERIAAAWPACMAVLPEQPGEDAITINLVDRLAKDVVVRRLCHWVEYQFEPFGLAADGSKYSKGIIDIAVLFDWNRERYLAYECKRLNVTNGGSRSSLATVYVTQGMMRFLTEQYAEGLPIGCMLGYVLDGDIAFASARVQDAIGVHPPLQLLDGPNSIAAVGTASRFGTRHRRFSNLEIEIRHALLPRVLQTLVSTDT</sequence>
<evidence type="ECO:0000313" key="2">
    <source>
        <dbReference type="Proteomes" id="UP001597302"/>
    </source>
</evidence>